<sequence>MLRYSPTKALM</sequence>
<reference evidence="1" key="2">
    <citation type="journal article" date="2015" name="Data Brief">
        <title>Shoot transcriptome of the giant reed, Arundo donax.</title>
        <authorList>
            <person name="Barrero R.A."/>
            <person name="Guerrero F.D."/>
            <person name="Moolhuijzen P."/>
            <person name="Goolsby J.A."/>
            <person name="Tidwell J."/>
            <person name="Bellgard S.E."/>
            <person name="Bellgard M.I."/>
        </authorList>
    </citation>
    <scope>NUCLEOTIDE SEQUENCE</scope>
    <source>
        <tissue evidence="1">Shoot tissue taken approximately 20 cm above the soil surface</tissue>
    </source>
</reference>
<reference evidence="1" key="1">
    <citation type="submission" date="2014-09" db="EMBL/GenBank/DDBJ databases">
        <authorList>
            <person name="Magalhaes I.L.F."/>
            <person name="Oliveira U."/>
            <person name="Santos F.R."/>
            <person name="Vidigal T.H.D.A."/>
            <person name="Brescovit A.D."/>
            <person name="Santos A.J."/>
        </authorList>
    </citation>
    <scope>NUCLEOTIDE SEQUENCE</scope>
    <source>
        <tissue evidence="1">Shoot tissue taken approximately 20 cm above the soil surface</tissue>
    </source>
</reference>
<protein>
    <submittedName>
        <fullName evidence="1">Uncharacterized protein</fullName>
    </submittedName>
</protein>
<dbReference type="EMBL" id="GBRH01256859">
    <property type="protein sequence ID" value="JAD41036.1"/>
    <property type="molecule type" value="Transcribed_RNA"/>
</dbReference>
<evidence type="ECO:0000313" key="1">
    <source>
        <dbReference type="EMBL" id="JAD41036.1"/>
    </source>
</evidence>
<proteinExistence type="predicted"/>
<accession>A0A0A8ZQG5</accession>
<organism evidence="1">
    <name type="scientific">Arundo donax</name>
    <name type="common">Giant reed</name>
    <name type="synonym">Donax arundinaceus</name>
    <dbReference type="NCBI Taxonomy" id="35708"/>
    <lineage>
        <taxon>Eukaryota</taxon>
        <taxon>Viridiplantae</taxon>
        <taxon>Streptophyta</taxon>
        <taxon>Embryophyta</taxon>
        <taxon>Tracheophyta</taxon>
        <taxon>Spermatophyta</taxon>
        <taxon>Magnoliopsida</taxon>
        <taxon>Liliopsida</taxon>
        <taxon>Poales</taxon>
        <taxon>Poaceae</taxon>
        <taxon>PACMAD clade</taxon>
        <taxon>Arundinoideae</taxon>
        <taxon>Arundineae</taxon>
        <taxon>Arundo</taxon>
    </lineage>
</organism>
<name>A0A0A8ZQG5_ARUDO</name>